<dbReference type="EMBL" id="QMAU01000040">
    <property type="protein sequence ID" value="RXI54587.1"/>
    <property type="molecule type" value="Genomic_DNA"/>
</dbReference>
<feature type="compositionally biased region" description="Basic and acidic residues" evidence="1">
    <location>
        <begin position="57"/>
        <end position="76"/>
    </location>
</feature>
<evidence type="ECO:0000313" key="2">
    <source>
        <dbReference type="EMBL" id="RXI54587.1"/>
    </source>
</evidence>
<comment type="caution">
    <text evidence="2">The sequence shown here is derived from an EMBL/GenBank/DDBJ whole genome shotgun (WGS) entry which is preliminary data.</text>
</comment>
<gene>
    <name evidence="2" type="ORF">DP131_09965</name>
</gene>
<evidence type="ECO:0000313" key="3">
    <source>
        <dbReference type="Proteomes" id="UP000290273"/>
    </source>
</evidence>
<dbReference type="InterPro" id="IPR008930">
    <property type="entry name" value="Terpenoid_cyclase/PrenylTrfase"/>
</dbReference>
<dbReference type="Gene3D" id="1.50.10.20">
    <property type="match status" value="1"/>
</dbReference>
<proteinExistence type="predicted"/>
<dbReference type="RefSeq" id="WP_039260746.1">
    <property type="nucleotide sequence ID" value="NZ_JSWD01000038.1"/>
</dbReference>
<sequence length="659" mass="73635">MFKKKQVKGLLCMLMTFLMVFTTVDTGILGMKQVFAEAIKKESIPKEVKEDSEEDKDAEKNKSVDTDKKQELTDEKSRNEKIYNDKIVHKDKDNIKTKDSKEYKTIVEDDKKVDEKLEIKNIVNKIQSESIGTTSIKIINDLSKVKVGNKIELEVKNDSNVVIPTEKLSFTVSNEKLGRMDQRVPNKFITLGSGTIAIEVALKDKPNIKDKVEFQINITVEEGNYKEPKKSKSVKEQIDKNLAYILKNVENPSLGTGKGEWSILCLARGNYPVPKDYYDKYHKNVVKEVQNAKGDLHRVKYTEHSRLILGLTSIGREVKDVGGYNQLEKLADYNTVIRQGINGPIFALIALDTHNYEIPIVDNVKVQTTRDMLVQYILDKEIKKGKENAGGWALYGETPDPDITAMAIQGLTPYYKGNPEVKAAVDRAISWLSSAQKDDGGYSSWGSINSESIAQVVVALTGLGINPHTDSRFIKKGNSAIDALLTFADPKGGFMHVKPGGNTNGGAAAGVIDGMATDQGTYALIAYDRFVNNKNRLYDMTDVIVKAEESHKPENFKAKRIGEENLKKNSSTQVKFDVENISKEDEEVALAIVLYDKNTNEMINYSYVKKILKSGKKEVFAAGFITPEKGHYLVKAIICDDLNPKKMNVLADPIKIEVE</sequence>
<feature type="region of interest" description="Disordered" evidence="1">
    <location>
        <begin position="44"/>
        <end position="76"/>
    </location>
</feature>
<accession>A0ABY0EN44</accession>
<reference evidence="2 3" key="1">
    <citation type="submission" date="2018-06" db="EMBL/GenBank/DDBJ databases">
        <title>Genome conservation of Clostridium tetani.</title>
        <authorList>
            <person name="Bruggemann H."/>
            <person name="Popoff M.R."/>
        </authorList>
    </citation>
    <scope>NUCLEOTIDE SEQUENCE [LARGE SCALE GENOMIC DNA]</scope>
    <source>
        <strain evidence="2 3">63.05</strain>
    </source>
</reference>
<evidence type="ECO:0008006" key="4">
    <source>
        <dbReference type="Google" id="ProtNLM"/>
    </source>
</evidence>
<dbReference type="CDD" id="cd00688">
    <property type="entry name" value="ISOPREN_C2_like"/>
    <property type="match status" value="1"/>
</dbReference>
<organism evidence="2 3">
    <name type="scientific">Clostridium tetani</name>
    <dbReference type="NCBI Taxonomy" id="1513"/>
    <lineage>
        <taxon>Bacteria</taxon>
        <taxon>Bacillati</taxon>
        <taxon>Bacillota</taxon>
        <taxon>Clostridia</taxon>
        <taxon>Eubacteriales</taxon>
        <taxon>Clostridiaceae</taxon>
        <taxon>Clostridium</taxon>
    </lineage>
</organism>
<protein>
    <recommendedName>
        <fullName evidence="4">Surface/cell-adhesion protein</fullName>
    </recommendedName>
</protein>
<evidence type="ECO:0000256" key="1">
    <source>
        <dbReference type="SAM" id="MobiDB-lite"/>
    </source>
</evidence>
<dbReference type="Proteomes" id="UP000290273">
    <property type="component" value="Unassembled WGS sequence"/>
</dbReference>
<name>A0ABY0EN44_CLOTA</name>
<dbReference type="SUPFAM" id="SSF48239">
    <property type="entry name" value="Terpenoid cyclases/Protein prenyltransferases"/>
    <property type="match status" value="1"/>
</dbReference>